<keyword evidence="11" id="KW-0496">Mitochondrion</keyword>
<name>A0ABD3NEK2_9STRA</name>
<evidence type="ECO:0000256" key="7">
    <source>
        <dbReference type="ARBA" id="ARBA00022946"/>
    </source>
</evidence>
<comment type="catalytic activity">
    <reaction evidence="12">
        <text>4 Fe(2+) + O2 + 4 H(+) = 4 Fe(3+) + 2 H2O</text>
        <dbReference type="Rhea" id="RHEA:11148"/>
        <dbReference type="ChEBI" id="CHEBI:15377"/>
        <dbReference type="ChEBI" id="CHEBI:15378"/>
        <dbReference type="ChEBI" id="CHEBI:15379"/>
        <dbReference type="ChEBI" id="CHEBI:29033"/>
        <dbReference type="ChEBI" id="CHEBI:29034"/>
        <dbReference type="EC" id="1.16.3.1"/>
    </reaction>
</comment>
<dbReference type="NCBIfam" id="TIGR03421">
    <property type="entry name" value="FeS_CyaY"/>
    <property type="match status" value="1"/>
</dbReference>
<evidence type="ECO:0000256" key="8">
    <source>
        <dbReference type="ARBA" id="ARBA00023002"/>
    </source>
</evidence>
<evidence type="ECO:0000256" key="6">
    <source>
        <dbReference type="ARBA" id="ARBA00022496"/>
    </source>
</evidence>
<keyword evidence="10" id="KW-0406">Ion transport</keyword>
<evidence type="ECO:0000256" key="11">
    <source>
        <dbReference type="ARBA" id="ARBA00023128"/>
    </source>
</evidence>
<dbReference type="EC" id="1.16.3.1" evidence="3"/>
<keyword evidence="14" id="KW-1185">Reference proteome</keyword>
<dbReference type="GO" id="GO:0006826">
    <property type="term" value="P:iron ion transport"/>
    <property type="evidence" value="ECO:0007669"/>
    <property type="project" value="UniProtKB-KW"/>
</dbReference>
<evidence type="ECO:0000256" key="3">
    <source>
        <dbReference type="ARBA" id="ARBA00013107"/>
    </source>
</evidence>
<dbReference type="GO" id="GO:0006879">
    <property type="term" value="P:intracellular iron ion homeostasis"/>
    <property type="evidence" value="ECO:0007669"/>
    <property type="project" value="UniProtKB-KW"/>
</dbReference>
<accession>A0ABD3NEK2</accession>
<sequence length="221" mass="25322">MANHIFGQLLVRSKAPRPSWFLLANQRSFVHQERILVRCYNSITEPSQLYDHRSYIISPPSSRCCLLVTSDIIKKLNRCSNHNQIRTFKNVAEYHNIADDTLHNIQDAIEELIENNFQNGGSDDDVPEVNYANGVLTISLPPHGTWVINKQTPNEQLWWSSPISGPRRYEYVEDMERWVYSRVIGEDGGVSSGGAREDDTLGHILVEEIKKLYNVDLQLEA</sequence>
<keyword evidence="6" id="KW-0410">Iron transport</keyword>
<keyword evidence="9" id="KW-0408">Iron</keyword>
<proteinExistence type="inferred from homology"/>
<comment type="subcellular location">
    <subcellularLocation>
        <location evidence="1">Mitochondrion</location>
    </subcellularLocation>
</comment>
<comment type="caution">
    <text evidence="13">The sequence shown here is derived from an EMBL/GenBank/DDBJ whole genome shotgun (WGS) entry which is preliminary data.</text>
</comment>
<dbReference type="InterPro" id="IPR002908">
    <property type="entry name" value="Frataxin/CyaY"/>
</dbReference>
<keyword evidence="8" id="KW-0560">Oxidoreductase</keyword>
<dbReference type="SUPFAM" id="SSF55387">
    <property type="entry name" value="Frataxin/Nqo15-like"/>
    <property type="match status" value="1"/>
</dbReference>
<dbReference type="PANTHER" id="PTHR16821">
    <property type="entry name" value="FRATAXIN"/>
    <property type="match status" value="1"/>
</dbReference>
<comment type="similarity">
    <text evidence="2">Belongs to the frataxin family.</text>
</comment>
<gene>
    <name evidence="13" type="ORF">ACHAWO_012747</name>
</gene>
<dbReference type="GO" id="GO:0004322">
    <property type="term" value="F:ferroxidase activity"/>
    <property type="evidence" value="ECO:0007669"/>
    <property type="project" value="UniProtKB-EC"/>
</dbReference>
<evidence type="ECO:0000313" key="14">
    <source>
        <dbReference type="Proteomes" id="UP001530400"/>
    </source>
</evidence>
<evidence type="ECO:0000256" key="5">
    <source>
        <dbReference type="ARBA" id="ARBA00022448"/>
    </source>
</evidence>
<keyword evidence="5" id="KW-0813">Transport</keyword>
<evidence type="ECO:0000256" key="12">
    <source>
        <dbReference type="ARBA" id="ARBA00047990"/>
    </source>
</evidence>
<evidence type="ECO:0000313" key="13">
    <source>
        <dbReference type="EMBL" id="KAL3773486.1"/>
    </source>
</evidence>
<dbReference type="InterPro" id="IPR020895">
    <property type="entry name" value="Frataxin_CS"/>
</dbReference>
<keyword evidence="4" id="KW-0409">Iron storage</keyword>
<dbReference type="GO" id="GO:0005739">
    <property type="term" value="C:mitochondrion"/>
    <property type="evidence" value="ECO:0007669"/>
    <property type="project" value="UniProtKB-SubCell"/>
</dbReference>
<dbReference type="PROSITE" id="PS01344">
    <property type="entry name" value="FRATAXIN_1"/>
    <property type="match status" value="1"/>
</dbReference>
<evidence type="ECO:0000256" key="9">
    <source>
        <dbReference type="ARBA" id="ARBA00023004"/>
    </source>
</evidence>
<dbReference type="NCBIfam" id="TIGR03422">
    <property type="entry name" value="mito_frataxin"/>
    <property type="match status" value="1"/>
</dbReference>
<evidence type="ECO:0000256" key="1">
    <source>
        <dbReference type="ARBA" id="ARBA00004173"/>
    </source>
</evidence>
<evidence type="ECO:0000256" key="10">
    <source>
        <dbReference type="ARBA" id="ARBA00023065"/>
    </source>
</evidence>
<protein>
    <recommendedName>
        <fullName evidence="3">ferroxidase</fullName>
        <ecNumber evidence="3">1.16.3.1</ecNumber>
    </recommendedName>
</protein>
<dbReference type="PROSITE" id="PS50810">
    <property type="entry name" value="FRATAXIN_2"/>
    <property type="match status" value="1"/>
</dbReference>
<organism evidence="13 14">
    <name type="scientific">Cyclotella atomus</name>
    <dbReference type="NCBI Taxonomy" id="382360"/>
    <lineage>
        <taxon>Eukaryota</taxon>
        <taxon>Sar</taxon>
        <taxon>Stramenopiles</taxon>
        <taxon>Ochrophyta</taxon>
        <taxon>Bacillariophyta</taxon>
        <taxon>Coscinodiscophyceae</taxon>
        <taxon>Thalassiosirophycidae</taxon>
        <taxon>Stephanodiscales</taxon>
        <taxon>Stephanodiscaceae</taxon>
        <taxon>Cyclotella</taxon>
    </lineage>
</organism>
<dbReference type="EMBL" id="JALLPJ020001231">
    <property type="protein sequence ID" value="KAL3773486.1"/>
    <property type="molecule type" value="Genomic_DNA"/>
</dbReference>
<dbReference type="Proteomes" id="UP001530400">
    <property type="component" value="Unassembled WGS sequence"/>
</dbReference>
<dbReference type="PANTHER" id="PTHR16821:SF2">
    <property type="entry name" value="FRATAXIN, MITOCHONDRIAL"/>
    <property type="match status" value="1"/>
</dbReference>
<dbReference type="AlphaFoldDB" id="A0ABD3NEK2"/>
<dbReference type="InterPro" id="IPR017789">
    <property type="entry name" value="Frataxin"/>
</dbReference>
<keyword evidence="7" id="KW-0809">Transit peptide</keyword>
<evidence type="ECO:0000256" key="4">
    <source>
        <dbReference type="ARBA" id="ARBA00022434"/>
    </source>
</evidence>
<dbReference type="Gene3D" id="3.30.920.10">
    <property type="entry name" value="Frataxin/CyaY"/>
    <property type="match status" value="1"/>
</dbReference>
<dbReference type="Pfam" id="PF01491">
    <property type="entry name" value="Frataxin_Cyay"/>
    <property type="match status" value="1"/>
</dbReference>
<dbReference type="SMART" id="SM01219">
    <property type="entry name" value="Frataxin_Cyay"/>
    <property type="match status" value="1"/>
</dbReference>
<evidence type="ECO:0000256" key="2">
    <source>
        <dbReference type="ARBA" id="ARBA00008183"/>
    </source>
</evidence>
<reference evidence="13 14" key="1">
    <citation type="submission" date="2024-10" db="EMBL/GenBank/DDBJ databases">
        <title>Updated reference genomes for cyclostephanoid diatoms.</title>
        <authorList>
            <person name="Roberts W.R."/>
            <person name="Alverson A.J."/>
        </authorList>
    </citation>
    <scope>NUCLEOTIDE SEQUENCE [LARGE SCALE GENOMIC DNA]</scope>
    <source>
        <strain evidence="13 14">AJA010-31</strain>
    </source>
</reference>
<dbReference type="InterPro" id="IPR036524">
    <property type="entry name" value="Frataxin/CyaY_sf"/>
</dbReference>